<dbReference type="GO" id="GO:0003677">
    <property type="term" value="F:DNA binding"/>
    <property type="evidence" value="ECO:0007669"/>
    <property type="project" value="InterPro"/>
</dbReference>
<dbReference type="EMBL" id="CP039704">
    <property type="protein sequence ID" value="QCI79786.1"/>
    <property type="molecule type" value="Genomic_DNA"/>
</dbReference>
<gene>
    <name evidence="6" type="ORF">E6W36_10290</name>
</gene>
<keyword evidence="7" id="KW-1185">Reference proteome</keyword>
<accession>A0A4D7CBL0</accession>
<proteinExistence type="inferred from homology"/>
<keyword evidence="3" id="KW-0233">DNA recombination</keyword>
<sequence>MHESVASNRMASSGWKSQDVHPELIPSAVGMPKGCGGGDGSARPAVAGRVARRTRPALPDHLRLVRKSRTSSEIPSARSKNKRANVVPLTPFALSILETLPRFVNCDFVFTTTRKTAVSGFSKMLARISELSGTKDWHLHDLRRTAASGMAQVGVAPHVVEKVLNHSSGIISGVAAVYNRYGYVTEKREALEAWNAYLGGLADTDLGQAVLNCPPLPDMVMKVVRRYAHG</sequence>
<dbReference type="Gene3D" id="1.10.443.10">
    <property type="entry name" value="Intergrase catalytic core"/>
    <property type="match status" value="1"/>
</dbReference>
<dbReference type="KEGG" id="hgn:E6W36_10290"/>
<dbReference type="CDD" id="cd00801">
    <property type="entry name" value="INT_P4_C"/>
    <property type="match status" value="1"/>
</dbReference>
<protein>
    <recommendedName>
        <fullName evidence="5">Tyr recombinase domain-containing protein</fullName>
    </recommendedName>
</protein>
<name>A0A4D7CBL0_9SPHN</name>
<dbReference type="PANTHER" id="PTHR30629">
    <property type="entry name" value="PROPHAGE INTEGRASE"/>
    <property type="match status" value="1"/>
</dbReference>
<dbReference type="GO" id="GO:0015074">
    <property type="term" value="P:DNA integration"/>
    <property type="evidence" value="ECO:0007669"/>
    <property type="project" value="UniProtKB-KW"/>
</dbReference>
<reference evidence="7" key="1">
    <citation type="submission" date="2019-04" db="EMBL/GenBank/DDBJ databases">
        <title>Complete genome sequence of Sphingomonas sp. W1-2-3.</title>
        <authorList>
            <person name="Im W.T."/>
        </authorList>
    </citation>
    <scope>NUCLEOTIDE SEQUENCE [LARGE SCALE GENOMIC DNA]</scope>
    <source>
        <strain evidence="7">W1-2-3</strain>
    </source>
</reference>
<evidence type="ECO:0000313" key="7">
    <source>
        <dbReference type="Proteomes" id="UP000298714"/>
    </source>
</evidence>
<feature type="region of interest" description="Disordered" evidence="4">
    <location>
        <begin position="26"/>
        <end position="45"/>
    </location>
</feature>
<evidence type="ECO:0000259" key="5">
    <source>
        <dbReference type="PROSITE" id="PS51898"/>
    </source>
</evidence>
<dbReference type="PANTHER" id="PTHR30629:SF2">
    <property type="entry name" value="PROPHAGE INTEGRASE INTS-RELATED"/>
    <property type="match status" value="1"/>
</dbReference>
<dbReference type="SUPFAM" id="SSF56349">
    <property type="entry name" value="DNA breaking-rejoining enzymes"/>
    <property type="match status" value="1"/>
</dbReference>
<dbReference type="AlphaFoldDB" id="A0A4D7CBL0"/>
<keyword evidence="2" id="KW-0229">DNA integration</keyword>
<dbReference type="RefSeq" id="WP_342776656.1">
    <property type="nucleotide sequence ID" value="NZ_CP039704.1"/>
</dbReference>
<dbReference type="Proteomes" id="UP000298714">
    <property type="component" value="Chromosome"/>
</dbReference>
<dbReference type="InterPro" id="IPR011010">
    <property type="entry name" value="DNA_brk_join_enz"/>
</dbReference>
<comment type="similarity">
    <text evidence="1">Belongs to the 'phage' integrase family.</text>
</comment>
<organism evidence="6 7">
    <name type="scientific">Hankyongella ginsenosidimutans</name>
    <dbReference type="NCBI Taxonomy" id="1763828"/>
    <lineage>
        <taxon>Bacteria</taxon>
        <taxon>Pseudomonadati</taxon>
        <taxon>Pseudomonadota</taxon>
        <taxon>Alphaproteobacteria</taxon>
        <taxon>Sphingomonadales</taxon>
        <taxon>Sphingomonadaceae</taxon>
        <taxon>Hankyongella</taxon>
    </lineage>
</organism>
<dbReference type="InterPro" id="IPR050808">
    <property type="entry name" value="Phage_Integrase"/>
</dbReference>
<dbReference type="InterPro" id="IPR013762">
    <property type="entry name" value="Integrase-like_cat_sf"/>
</dbReference>
<dbReference type="GO" id="GO:0006310">
    <property type="term" value="P:DNA recombination"/>
    <property type="evidence" value="ECO:0007669"/>
    <property type="project" value="UniProtKB-KW"/>
</dbReference>
<evidence type="ECO:0000256" key="1">
    <source>
        <dbReference type="ARBA" id="ARBA00008857"/>
    </source>
</evidence>
<evidence type="ECO:0000256" key="4">
    <source>
        <dbReference type="SAM" id="MobiDB-lite"/>
    </source>
</evidence>
<dbReference type="Pfam" id="PF00589">
    <property type="entry name" value="Phage_integrase"/>
    <property type="match status" value="1"/>
</dbReference>
<feature type="domain" description="Tyr recombinase" evidence="5">
    <location>
        <begin position="1"/>
        <end position="192"/>
    </location>
</feature>
<evidence type="ECO:0000256" key="3">
    <source>
        <dbReference type="ARBA" id="ARBA00023172"/>
    </source>
</evidence>
<dbReference type="PROSITE" id="PS51898">
    <property type="entry name" value="TYR_RECOMBINASE"/>
    <property type="match status" value="1"/>
</dbReference>
<evidence type="ECO:0000256" key="2">
    <source>
        <dbReference type="ARBA" id="ARBA00022908"/>
    </source>
</evidence>
<evidence type="ECO:0000313" key="6">
    <source>
        <dbReference type="EMBL" id="QCI79786.1"/>
    </source>
</evidence>
<dbReference type="InterPro" id="IPR002104">
    <property type="entry name" value="Integrase_catalytic"/>
</dbReference>